<evidence type="ECO:0000313" key="8">
    <source>
        <dbReference type="EnsemblMetazoa" id="AQUA009217-PA"/>
    </source>
</evidence>
<dbReference type="InterPro" id="IPR036734">
    <property type="entry name" value="Neur_chan_lig-bd_sf"/>
</dbReference>
<feature type="transmembrane region" description="Helical" evidence="6">
    <location>
        <begin position="517"/>
        <end position="542"/>
    </location>
</feature>
<dbReference type="AlphaFoldDB" id="A0A182XH99"/>
<dbReference type="SUPFAM" id="SSF63712">
    <property type="entry name" value="Nicotinic receptor ligand binding domain-like"/>
    <property type="match status" value="2"/>
</dbReference>
<evidence type="ECO:0000259" key="7">
    <source>
        <dbReference type="Pfam" id="PF02931"/>
    </source>
</evidence>
<dbReference type="InterPro" id="IPR006202">
    <property type="entry name" value="Neur_chan_lig-bd"/>
</dbReference>
<dbReference type="VEuPathDB" id="VectorBase:AQUA009217"/>
<comment type="subcellular location">
    <subcellularLocation>
        <location evidence="1">Membrane</location>
    </subcellularLocation>
</comment>
<dbReference type="InterPro" id="IPR006201">
    <property type="entry name" value="Neur_channel"/>
</dbReference>
<dbReference type="InterPro" id="IPR036719">
    <property type="entry name" value="Neuro-gated_channel_TM_sf"/>
</dbReference>
<name>A0A182XH99_ANOQN</name>
<dbReference type="Gene3D" id="2.70.170.10">
    <property type="entry name" value="Neurotransmitter-gated ion-channel ligand-binding domain"/>
    <property type="match status" value="2"/>
</dbReference>
<feature type="region of interest" description="Disordered" evidence="5">
    <location>
        <begin position="640"/>
        <end position="662"/>
    </location>
</feature>
<feature type="transmembrane region" description="Helical" evidence="6">
    <location>
        <begin position="197"/>
        <end position="215"/>
    </location>
</feature>
<dbReference type="GO" id="GO:0016020">
    <property type="term" value="C:membrane"/>
    <property type="evidence" value="ECO:0007669"/>
    <property type="project" value="UniProtKB-SubCell"/>
</dbReference>
<evidence type="ECO:0000256" key="5">
    <source>
        <dbReference type="SAM" id="MobiDB-lite"/>
    </source>
</evidence>
<feature type="transmembrane region" description="Helical" evidence="6">
    <location>
        <begin position="235"/>
        <end position="253"/>
    </location>
</feature>
<sequence length="691" mass="79480">YEYDPSLHISNWLSVSWKDEFLTWDRADYGIDMLNVDESEIWRPMITSYSKKQLNTIDRSCNDHKCELKHTGDVSCISPCTYEAHCTSTNIDWPFDVMDCRLYFSSWLQYKTELNMTGAPNVSTSYVTQHHYSWKLLSAEKDNSNHSDDDTYPSVVYVFKFERHMGLYTAILTPGFLLVVLSWLVLWLDYSSSERLYILYATCIGHFTFMEFLFWHQSYQTEDVPKMLLFYRDSLFINVFTVILTIILKYTNPRPLSPELLIDRWAFRVASTSLGRVLLLRGHFVGSKRTLLREENEEGKEHYNHAGNGNGDTINLVIDRTNGNGSVDAETEKYQHDLKIMFIDRSMLLCCFSEGKATLYLNVWMSSSWKDEYLNWDRAEYSLDKVVIDSDDLWRPTFVAFHNIKSGNGANACGTHPCEVKQTGVVLCVTPCQYEALCVSDTVSWPFDSLKCTMFLGTWLQDVHQINISQNSNVSTRDIEVHHAEWMIKSVKKLHIFLPDNTSYPSLEYIFTMQRHVAIYAAILTPGFLMIIIDLAVLWMNSGSAERLYILCATCMGHFTFMEYLYWRLPYHGENVPRMLLFFRDSLIINVLLVAFTIILRQTAPKADSEERLVDKLAGRVASTTLGRVLLQIDDTVDTKQPATTDEENVDTDNSNKLRTDNFEGDTVNLVSDAPANDAPVTASVVANHQR</sequence>
<dbReference type="Proteomes" id="UP000076407">
    <property type="component" value="Unassembled WGS sequence"/>
</dbReference>
<feature type="domain" description="Neurotransmitter-gated ion-channel ligand-binding" evidence="7">
    <location>
        <begin position="6"/>
        <end position="165"/>
    </location>
</feature>
<dbReference type="PANTHER" id="PTHR18945">
    <property type="entry name" value="NEUROTRANSMITTER GATED ION CHANNEL"/>
    <property type="match status" value="1"/>
</dbReference>
<feature type="transmembrane region" description="Helical" evidence="6">
    <location>
        <begin position="167"/>
        <end position="185"/>
    </location>
</feature>
<evidence type="ECO:0000256" key="3">
    <source>
        <dbReference type="ARBA" id="ARBA00022989"/>
    </source>
</evidence>
<feature type="transmembrane region" description="Helical" evidence="6">
    <location>
        <begin position="579"/>
        <end position="600"/>
    </location>
</feature>
<protein>
    <recommendedName>
        <fullName evidence="7">Neurotransmitter-gated ion-channel ligand-binding domain-containing protein</fullName>
    </recommendedName>
</protein>
<evidence type="ECO:0000256" key="4">
    <source>
        <dbReference type="ARBA" id="ARBA00023136"/>
    </source>
</evidence>
<evidence type="ECO:0000313" key="9">
    <source>
        <dbReference type="Proteomes" id="UP000076407"/>
    </source>
</evidence>
<dbReference type="STRING" id="34691.A0A182XH99"/>
<reference evidence="8" key="1">
    <citation type="submission" date="2020-05" db="UniProtKB">
        <authorList>
            <consortium name="EnsemblMetazoa"/>
        </authorList>
    </citation>
    <scope>IDENTIFICATION</scope>
    <source>
        <strain evidence="8">SANGQUA</strain>
    </source>
</reference>
<dbReference type="SUPFAM" id="SSF90112">
    <property type="entry name" value="Neurotransmitter-gated ion-channel transmembrane pore"/>
    <property type="match status" value="2"/>
</dbReference>
<accession>A0A182XH99</accession>
<dbReference type="Pfam" id="PF02931">
    <property type="entry name" value="Neur_chan_LBD"/>
    <property type="match status" value="2"/>
</dbReference>
<dbReference type="CDD" id="cd18989">
    <property type="entry name" value="LGIC_ECD_cation"/>
    <property type="match status" value="2"/>
</dbReference>
<dbReference type="GO" id="GO:0004888">
    <property type="term" value="F:transmembrane signaling receptor activity"/>
    <property type="evidence" value="ECO:0007669"/>
    <property type="project" value="InterPro"/>
</dbReference>
<keyword evidence="9" id="KW-1185">Reference proteome</keyword>
<evidence type="ECO:0000256" key="2">
    <source>
        <dbReference type="ARBA" id="ARBA00022692"/>
    </source>
</evidence>
<dbReference type="EnsemblMetazoa" id="AQUA009217-RA">
    <property type="protein sequence ID" value="AQUA009217-PA"/>
    <property type="gene ID" value="AQUA009217"/>
</dbReference>
<organism evidence="8 9">
    <name type="scientific">Anopheles quadriannulatus</name>
    <name type="common">Mosquito</name>
    <dbReference type="NCBI Taxonomy" id="34691"/>
    <lineage>
        <taxon>Eukaryota</taxon>
        <taxon>Metazoa</taxon>
        <taxon>Ecdysozoa</taxon>
        <taxon>Arthropoda</taxon>
        <taxon>Hexapoda</taxon>
        <taxon>Insecta</taxon>
        <taxon>Pterygota</taxon>
        <taxon>Neoptera</taxon>
        <taxon>Endopterygota</taxon>
        <taxon>Diptera</taxon>
        <taxon>Nematocera</taxon>
        <taxon>Culicoidea</taxon>
        <taxon>Culicidae</taxon>
        <taxon>Anophelinae</taxon>
        <taxon>Anopheles</taxon>
    </lineage>
</organism>
<keyword evidence="3 6" id="KW-1133">Transmembrane helix</keyword>
<feature type="domain" description="Neurotransmitter-gated ion-channel ligand-binding" evidence="7">
    <location>
        <begin position="353"/>
        <end position="516"/>
    </location>
</feature>
<evidence type="ECO:0000256" key="1">
    <source>
        <dbReference type="ARBA" id="ARBA00004370"/>
    </source>
</evidence>
<feature type="transmembrane region" description="Helical" evidence="6">
    <location>
        <begin position="548"/>
        <end position="567"/>
    </location>
</feature>
<proteinExistence type="predicted"/>
<keyword evidence="4 6" id="KW-0472">Membrane</keyword>
<evidence type="ECO:0000256" key="6">
    <source>
        <dbReference type="SAM" id="Phobius"/>
    </source>
</evidence>
<dbReference type="GO" id="GO:0005230">
    <property type="term" value="F:extracellular ligand-gated monoatomic ion channel activity"/>
    <property type="evidence" value="ECO:0007669"/>
    <property type="project" value="InterPro"/>
</dbReference>
<keyword evidence="2 6" id="KW-0812">Transmembrane</keyword>